<evidence type="ECO:0000313" key="3">
    <source>
        <dbReference type="Proteomes" id="UP000718564"/>
    </source>
</evidence>
<evidence type="ECO:0008006" key="4">
    <source>
        <dbReference type="Google" id="ProtNLM"/>
    </source>
</evidence>
<name>A0ABX1PE02_9CYAN</name>
<keyword evidence="1" id="KW-1133">Transmembrane helix</keyword>
<proteinExistence type="predicted"/>
<dbReference type="Proteomes" id="UP000718564">
    <property type="component" value="Unassembled WGS sequence"/>
</dbReference>
<comment type="caution">
    <text evidence="2">The sequence shown here is derived from an EMBL/GenBank/DDBJ whole genome shotgun (WGS) entry which is preliminary data.</text>
</comment>
<accession>A0ABX1PE02</accession>
<keyword evidence="1" id="KW-0812">Transmembrane</keyword>
<gene>
    <name evidence="2" type="ORF">DP116_25195</name>
</gene>
<keyword evidence="3" id="KW-1185">Reference proteome</keyword>
<evidence type="ECO:0000256" key="1">
    <source>
        <dbReference type="SAM" id="Phobius"/>
    </source>
</evidence>
<keyword evidence="1" id="KW-0472">Membrane</keyword>
<protein>
    <recommendedName>
        <fullName evidence="4">Major facilitator superfamily (MFS) profile domain-containing protein</fullName>
    </recommendedName>
</protein>
<sequence>MTDADLQARNRYFTIVAVNLAATVGAIFGLVLMGRSAGLEGRLLGAAILIAGVYVMAVVPRSLARRWRTPPGS</sequence>
<feature type="transmembrane region" description="Helical" evidence="1">
    <location>
        <begin position="39"/>
        <end position="59"/>
    </location>
</feature>
<organism evidence="2 3">
    <name type="scientific">Brasilonema bromeliae SPC951</name>
    <dbReference type="NCBI Taxonomy" id="385972"/>
    <lineage>
        <taxon>Bacteria</taxon>
        <taxon>Bacillati</taxon>
        <taxon>Cyanobacteriota</taxon>
        <taxon>Cyanophyceae</taxon>
        <taxon>Nostocales</taxon>
        <taxon>Scytonemataceae</taxon>
        <taxon>Brasilonema</taxon>
        <taxon>Bromeliae group (in: Brasilonema)</taxon>
    </lineage>
</organism>
<evidence type="ECO:0000313" key="2">
    <source>
        <dbReference type="EMBL" id="NMG22566.1"/>
    </source>
</evidence>
<dbReference type="EMBL" id="QMEB01000276">
    <property type="protein sequence ID" value="NMG22566.1"/>
    <property type="molecule type" value="Genomic_DNA"/>
</dbReference>
<feature type="transmembrane region" description="Helical" evidence="1">
    <location>
        <begin position="12"/>
        <end position="33"/>
    </location>
</feature>
<reference evidence="2 3" key="1">
    <citation type="submission" date="2018-06" db="EMBL/GenBank/DDBJ databases">
        <title>Comparative genomics of Brasilonema spp. strains.</title>
        <authorList>
            <person name="Alvarenga D.O."/>
            <person name="Fiore M.F."/>
            <person name="Varani A.M."/>
        </authorList>
    </citation>
    <scope>NUCLEOTIDE SEQUENCE [LARGE SCALE GENOMIC DNA]</scope>
    <source>
        <strain evidence="2 3">SPC951</strain>
    </source>
</reference>